<name>L2GQJ9_VITCO</name>
<dbReference type="VEuPathDB" id="MicrosporidiaDB:VICG_00110"/>
<evidence type="ECO:0000256" key="2">
    <source>
        <dbReference type="SAM" id="Phobius"/>
    </source>
</evidence>
<dbReference type="AlphaFoldDB" id="L2GQJ9"/>
<keyword evidence="3" id="KW-0732">Signal</keyword>
<dbReference type="Proteomes" id="UP000011082">
    <property type="component" value="Unassembled WGS sequence"/>
</dbReference>
<dbReference type="OMA" id="ASHENAM"/>
<keyword evidence="1" id="KW-0175">Coiled coil</keyword>
<dbReference type="OrthoDB" id="2187573at2759"/>
<evidence type="ECO:0000313" key="5">
    <source>
        <dbReference type="Proteomes" id="UP000011082"/>
    </source>
</evidence>
<dbReference type="InParanoid" id="L2GQJ9"/>
<evidence type="ECO:0000256" key="3">
    <source>
        <dbReference type="SAM" id="SignalP"/>
    </source>
</evidence>
<feature type="transmembrane region" description="Helical" evidence="2">
    <location>
        <begin position="372"/>
        <end position="394"/>
    </location>
</feature>
<dbReference type="HOGENOM" id="CLU_056396_0_0_1"/>
<keyword evidence="2" id="KW-0472">Membrane</keyword>
<keyword evidence="2" id="KW-0812">Transmembrane</keyword>
<evidence type="ECO:0000256" key="1">
    <source>
        <dbReference type="SAM" id="Coils"/>
    </source>
</evidence>
<accession>L2GQJ9</accession>
<reference evidence="5" key="1">
    <citation type="submission" date="2011-05" db="EMBL/GenBank/DDBJ databases">
        <title>The genome sequence of Vittaforma corneae strain ATCC 50505.</title>
        <authorList>
            <consortium name="The Broad Institute Genome Sequencing Platform"/>
            <person name="Cuomo C."/>
            <person name="Didier E."/>
            <person name="Bowers L."/>
            <person name="Young S.K."/>
            <person name="Zeng Q."/>
            <person name="Gargeya S."/>
            <person name="Fitzgerald M."/>
            <person name="Haas B."/>
            <person name="Abouelleil A."/>
            <person name="Alvarado L."/>
            <person name="Arachchi H.M."/>
            <person name="Berlin A."/>
            <person name="Chapman S.B."/>
            <person name="Gearin G."/>
            <person name="Goldberg J."/>
            <person name="Griggs A."/>
            <person name="Gujja S."/>
            <person name="Hansen M."/>
            <person name="Heiman D."/>
            <person name="Howarth C."/>
            <person name="Larimer J."/>
            <person name="Lui A."/>
            <person name="MacDonald P.J.P."/>
            <person name="McCowen C."/>
            <person name="Montmayeur A."/>
            <person name="Murphy C."/>
            <person name="Neiman D."/>
            <person name="Pearson M."/>
            <person name="Priest M."/>
            <person name="Roberts A."/>
            <person name="Saif S."/>
            <person name="Shea T."/>
            <person name="Sisk P."/>
            <person name="Stolte C."/>
            <person name="Sykes S."/>
            <person name="Wortman J."/>
            <person name="Nusbaum C."/>
            <person name="Birren B."/>
        </authorList>
    </citation>
    <scope>NUCLEOTIDE SEQUENCE [LARGE SCALE GENOMIC DNA]</scope>
    <source>
        <strain evidence="5">ATCC 50505</strain>
    </source>
</reference>
<feature type="signal peptide" evidence="3">
    <location>
        <begin position="1"/>
        <end position="18"/>
    </location>
</feature>
<sequence>MVRLGVLCLLGFLKGEEAAHHNSHVLESEITSINDQKTLEANSQFYNIRKMDGSIILRSSSGDGSLINIKEETTSDNWSTEFTVKNLMLKDIEKAGIYLWYLDKPLEKGNYKGGSPTFNGFVTGIEFSKERSDVVFAFNYGLDFGNKDMQTTRFDRINPTLIDHLDEFKVKIIHTEKNFKIELFDDKGNLFSDSFRIHEPLIMNKHSREKIFAITTKYEHCPSDIFFELKDLRILAREESDRYDMRDLHTEFNQYPRNKSDEELRLAIADVNHFMSYLAIVLGSKNNNNIVEMVLSIKKKLRILKDSLDSIAGIVNDRSKLDTASHENAMNSKINELESMASELARKIESIKRKVRRMQDSGGKYTSSMLKWTLFACVVFLVGSVIKTIGEGILSRTKLPKKE</sequence>
<dbReference type="Gene3D" id="2.60.120.200">
    <property type="match status" value="1"/>
</dbReference>
<evidence type="ECO:0000313" key="4">
    <source>
        <dbReference type="EMBL" id="ELA42795.1"/>
    </source>
</evidence>
<dbReference type="InterPro" id="IPR013320">
    <property type="entry name" value="ConA-like_dom_sf"/>
</dbReference>
<dbReference type="SUPFAM" id="SSF49899">
    <property type="entry name" value="Concanavalin A-like lectins/glucanases"/>
    <property type="match status" value="1"/>
</dbReference>
<keyword evidence="5" id="KW-1185">Reference proteome</keyword>
<feature type="chain" id="PRO_5003960069" description="L-type lectin-like domain-containing protein" evidence="3">
    <location>
        <begin position="19"/>
        <end position="403"/>
    </location>
</feature>
<keyword evidence="2" id="KW-1133">Transmembrane helix</keyword>
<organism evidence="4 5">
    <name type="scientific">Vittaforma corneae (strain ATCC 50505)</name>
    <name type="common">Microsporidian parasite</name>
    <name type="synonym">Nosema corneum</name>
    <dbReference type="NCBI Taxonomy" id="993615"/>
    <lineage>
        <taxon>Eukaryota</taxon>
        <taxon>Fungi</taxon>
        <taxon>Fungi incertae sedis</taxon>
        <taxon>Microsporidia</taxon>
        <taxon>Nosematidae</taxon>
        <taxon>Vittaforma</taxon>
    </lineage>
</organism>
<feature type="coiled-coil region" evidence="1">
    <location>
        <begin position="327"/>
        <end position="361"/>
    </location>
</feature>
<dbReference type="GeneID" id="19880828"/>
<evidence type="ECO:0008006" key="6">
    <source>
        <dbReference type="Google" id="ProtNLM"/>
    </source>
</evidence>
<protein>
    <recommendedName>
        <fullName evidence="6">L-type lectin-like domain-containing protein</fullName>
    </recommendedName>
</protein>
<dbReference type="EMBL" id="JH370130">
    <property type="protein sequence ID" value="ELA42795.1"/>
    <property type="molecule type" value="Genomic_DNA"/>
</dbReference>
<gene>
    <name evidence="4" type="ORF">VICG_00110</name>
</gene>
<proteinExistence type="predicted"/>
<dbReference type="RefSeq" id="XP_007603563.1">
    <property type="nucleotide sequence ID" value="XM_007603501.1"/>
</dbReference>